<dbReference type="RefSeq" id="WP_197355417.1">
    <property type="nucleotide sequence ID" value="NZ_CP036298.1"/>
</dbReference>
<dbReference type="EMBL" id="CP036298">
    <property type="protein sequence ID" value="QDV25966.1"/>
    <property type="molecule type" value="Genomic_DNA"/>
</dbReference>
<dbReference type="Proteomes" id="UP000318017">
    <property type="component" value="Chromosome"/>
</dbReference>
<organism evidence="1 2">
    <name type="scientific">Aureliella helgolandensis</name>
    <dbReference type="NCBI Taxonomy" id="2527968"/>
    <lineage>
        <taxon>Bacteria</taxon>
        <taxon>Pseudomonadati</taxon>
        <taxon>Planctomycetota</taxon>
        <taxon>Planctomycetia</taxon>
        <taxon>Pirellulales</taxon>
        <taxon>Pirellulaceae</taxon>
        <taxon>Aureliella</taxon>
    </lineage>
</organism>
<evidence type="ECO:0000313" key="2">
    <source>
        <dbReference type="Proteomes" id="UP000318017"/>
    </source>
</evidence>
<evidence type="ECO:0000313" key="1">
    <source>
        <dbReference type="EMBL" id="QDV25966.1"/>
    </source>
</evidence>
<dbReference type="AlphaFoldDB" id="A0A518GBH2"/>
<reference evidence="1 2" key="1">
    <citation type="submission" date="2019-02" db="EMBL/GenBank/DDBJ databases">
        <title>Deep-cultivation of Planctomycetes and their phenomic and genomic characterization uncovers novel biology.</title>
        <authorList>
            <person name="Wiegand S."/>
            <person name="Jogler M."/>
            <person name="Boedeker C."/>
            <person name="Pinto D."/>
            <person name="Vollmers J."/>
            <person name="Rivas-Marin E."/>
            <person name="Kohn T."/>
            <person name="Peeters S.H."/>
            <person name="Heuer A."/>
            <person name="Rast P."/>
            <person name="Oberbeckmann S."/>
            <person name="Bunk B."/>
            <person name="Jeske O."/>
            <person name="Meyerdierks A."/>
            <person name="Storesund J.E."/>
            <person name="Kallscheuer N."/>
            <person name="Luecker S."/>
            <person name="Lage O.M."/>
            <person name="Pohl T."/>
            <person name="Merkel B.J."/>
            <person name="Hornburger P."/>
            <person name="Mueller R.-W."/>
            <person name="Bruemmer F."/>
            <person name="Labrenz M."/>
            <person name="Spormann A.M."/>
            <person name="Op den Camp H."/>
            <person name="Overmann J."/>
            <person name="Amann R."/>
            <person name="Jetten M.S.M."/>
            <person name="Mascher T."/>
            <person name="Medema M.H."/>
            <person name="Devos D.P."/>
            <person name="Kaster A.-K."/>
            <person name="Ovreas L."/>
            <person name="Rohde M."/>
            <person name="Galperin M.Y."/>
            <person name="Jogler C."/>
        </authorList>
    </citation>
    <scope>NUCLEOTIDE SEQUENCE [LARGE SCALE GENOMIC DNA]</scope>
    <source>
        <strain evidence="1 2">Q31a</strain>
    </source>
</reference>
<accession>A0A518GBH2</accession>
<sequence length="49" mass="5519">MARNLVQLADREMPYNQRAKSGKPTAYTMGQRYVSSQQLLTAKLTSDLS</sequence>
<keyword evidence="2" id="KW-1185">Reference proteome</keyword>
<name>A0A518GBH2_9BACT</name>
<dbReference type="KEGG" id="ahel:Q31a_43360"/>
<proteinExistence type="predicted"/>
<gene>
    <name evidence="1" type="ORF">Q31a_43360</name>
</gene>
<protein>
    <submittedName>
        <fullName evidence="1">Uncharacterized protein</fullName>
    </submittedName>
</protein>